<feature type="transmembrane region" description="Helical" evidence="6">
    <location>
        <begin position="1205"/>
        <end position="1227"/>
    </location>
</feature>
<feature type="transmembrane region" description="Helical" evidence="6">
    <location>
        <begin position="708"/>
        <end position="731"/>
    </location>
</feature>
<evidence type="ECO:0000256" key="3">
    <source>
        <dbReference type="ARBA" id="ARBA00022989"/>
    </source>
</evidence>
<feature type="transmembrane region" description="Helical" evidence="6">
    <location>
        <begin position="946"/>
        <end position="972"/>
    </location>
</feature>
<keyword evidence="4 6" id="KW-0472">Membrane</keyword>
<evidence type="ECO:0000256" key="6">
    <source>
        <dbReference type="SAM" id="Phobius"/>
    </source>
</evidence>
<feature type="transmembrane region" description="Helical" evidence="6">
    <location>
        <begin position="347"/>
        <end position="368"/>
    </location>
</feature>
<evidence type="ECO:0000256" key="1">
    <source>
        <dbReference type="ARBA" id="ARBA00004370"/>
    </source>
</evidence>
<feature type="compositionally biased region" description="Basic and acidic residues" evidence="5">
    <location>
        <begin position="1258"/>
        <end position="1277"/>
    </location>
</feature>
<evidence type="ECO:0000256" key="4">
    <source>
        <dbReference type="ARBA" id="ARBA00023136"/>
    </source>
</evidence>
<feature type="transmembrane region" description="Helical" evidence="6">
    <location>
        <begin position="857"/>
        <end position="885"/>
    </location>
</feature>
<reference evidence="7" key="1">
    <citation type="submission" date="2018-11" db="EMBL/GenBank/DDBJ databases">
        <authorList>
            <person name="Alioto T."/>
            <person name="Alioto T."/>
        </authorList>
    </citation>
    <scope>NUCLEOTIDE SEQUENCE</scope>
</reference>
<feature type="transmembrane region" description="Helical" evidence="6">
    <location>
        <begin position="1157"/>
        <end position="1185"/>
    </location>
</feature>
<dbReference type="GO" id="GO:0004930">
    <property type="term" value="F:G protein-coupled receptor activity"/>
    <property type="evidence" value="ECO:0007669"/>
    <property type="project" value="InterPro"/>
</dbReference>
<gene>
    <name evidence="7" type="ORF">MGAL_10B022215</name>
</gene>
<dbReference type="PROSITE" id="PS00237">
    <property type="entry name" value="G_PROTEIN_RECEP_F1_1"/>
    <property type="match status" value="1"/>
</dbReference>
<feature type="transmembrane region" description="Helical" evidence="6">
    <location>
        <begin position="743"/>
        <end position="768"/>
    </location>
</feature>
<comment type="subcellular location">
    <subcellularLocation>
        <location evidence="1">Membrane</location>
    </subcellularLocation>
</comment>
<evidence type="ECO:0000313" key="7">
    <source>
        <dbReference type="EMBL" id="VDI05154.1"/>
    </source>
</evidence>
<organism evidence="7 8">
    <name type="scientific">Mytilus galloprovincialis</name>
    <name type="common">Mediterranean mussel</name>
    <dbReference type="NCBI Taxonomy" id="29158"/>
    <lineage>
        <taxon>Eukaryota</taxon>
        <taxon>Metazoa</taxon>
        <taxon>Spiralia</taxon>
        <taxon>Lophotrochozoa</taxon>
        <taxon>Mollusca</taxon>
        <taxon>Bivalvia</taxon>
        <taxon>Autobranchia</taxon>
        <taxon>Pteriomorphia</taxon>
        <taxon>Mytilida</taxon>
        <taxon>Mytiloidea</taxon>
        <taxon>Mytilidae</taxon>
        <taxon>Mytilinae</taxon>
        <taxon>Mytilus</taxon>
    </lineage>
</organism>
<protein>
    <submittedName>
        <fullName evidence="7">Uncharacterized protein</fullName>
    </submittedName>
</protein>
<keyword evidence="3 6" id="KW-1133">Transmembrane helix</keyword>
<comment type="caution">
    <text evidence="7">The sequence shown here is derived from an EMBL/GenBank/DDBJ whole genome shotgun (WGS) entry which is preliminary data.</text>
</comment>
<dbReference type="OrthoDB" id="6115255at2759"/>
<evidence type="ECO:0000256" key="2">
    <source>
        <dbReference type="ARBA" id="ARBA00022692"/>
    </source>
</evidence>
<feature type="transmembrane region" description="Helical" evidence="6">
    <location>
        <begin position="200"/>
        <end position="221"/>
    </location>
</feature>
<feature type="transmembrane region" description="Helical" evidence="6">
    <location>
        <begin position="258"/>
        <end position="284"/>
    </location>
</feature>
<dbReference type="EMBL" id="UYJE01001780">
    <property type="protein sequence ID" value="VDI05154.1"/>
    <property type="molecule type" value="Genomic_DNA"/>
</dbReference>
<feature type="transmembrane region" description="Helical" evidence="6">
    <location>
        <begin position="996"/>
        <end position="1018"/>
    </location>
</feature>
<name>A0A8B6CH02_MYTGA</name>
<dbReference type="AlphaFoldDB" id="A0A8B6CH02"/>
<feature type="region of interest" description="Disordered" evidence="5">
    <location>
        <begin position="1246"/>
        <end position="1277"/>
    </location>
</feature>
<feature type="transmembrane region" description="Helical" evidence="6">
    <location>
        <begin position="659"/>
        <end position="688"/>
    </location>
</feature>
<feature type="transmembrane region" description="Helical" evidence="6">
    <location>
        <begin position="788"/>
        <end position="811"/>
    </location>
</feature>
<feature type="transmembrane region" description="Helical" evidence="6">
    <location>
        <begin position="311"/>
        <end position="335"/>
    </location>
</feature>
<dbReference type="Proteomes" id="UP000596742">
    <property type="component" value="Unassembled WGS sequence"/>
</dbReference>
<dbReference type="InterPro" id="IPR000276">
    <property type="entry name" value="GPCR_Rhodpsn"/>
</dbReference>
<feature type="transmembrane region" description="Helical" evidence="6">
    <location>
        <begin position="912"/>
        <end position="934"/>
    </location>
</feature>
<evidence type="ECO:0000256" key="5">
    <source>
        <dbReference type="SAM" id="MobiDB-lite"/>
    </source>
</evidence>
<keyword evidence="2 6" id="KW-0812">Transmembrane</keyword>
<feature type="transmembrane region" description="Helical" evidence="6">
    <location>
        <begin position="1072"/>
        <end position="1095"/>
    </location>
</feature>
<feature type="transmembrane region" description="Helical" evidence="6">
    <location>
        <begin position="12"/>
        <end position="38"/>
    </location>
</feature>
<feature type="transmembrane region" description="Helical" evidence="6">
    <location>
        <begin position="100"/>
        <end position="128"/>
    </location>
</feature>
<feature type="transmembrane region" description="Helical" evidence="6">
    <location>
        <begin position="462"/>
        <end position="481"/>
    </location>
</feature>
<evidence type="ECO:0000313" key="8">
    <source>
        <dbReference type="Proteomes" id="UP000596742"/>
    </source>
</evidence>
<proteinExistence type="predicted"/>
<sequence>MLEKMFNGRLSVSVTVFMLSSVIVRFFGLGCIGLAFYMKYGDRLIDDDVLPALNSLEIYGMELGTFIQGVVFSTVVFFGFEFVNGIFGIYAGLNKRKNFLIAYICICLCFILVCIVEIVLWSLMYYWINNALEENIDTFHKRYSGSYLKNGYHEKWKALYACLECCGTNGTGNTCSGVNGNGVNFPGCFDLYSEKMNLYIQVYLGIIIVCFLCQIIGIGAADYTVIKQQMKNEGVKKLSSERRYLLCMKEYGVFQHPLRIISVIVKSINMVSSIALIITSLWFIRSDLITNQEFIYYFRRMDVYGYSYHNVFTGFACCTLAIGTFGIVIGVIGLVGSTKQSTALHTVTFVSSIAFGGLKIMASIFWVIMLNEITRHVDAELTELSGTDIFYTTLMLKFQCCVIKTQSQAFFCYSNMHESIVNYGSGWNSHGLYIGSGLYGTNEGEKYCSEAISGRLVVISGYYFAFLILGIICDIVAPIFISKEFKESQRVNVERETKETMHLVPWLNHLVRRDKPRRTFMKVKLDFLNRTPANLNISSRFTANFADSPAGLSIIRHSEKSPNDYYKYGSQYGYCPAGINCSSNLESTSGVAIGMFVIELISQICALIIHDRIHQYTEITDELSQSDEKKQPGLLRTVYAFLFVERQLFKNNRKLEIPVAVYVGASIVMTLLETTFIVLVCFYGFSWLLDRRWITTGLYILDEETVNIGVLFDFLKISLLALIPIISINRICGVVSVLTRRKIFLYVVSGVHAFTLLISMIFLILSSIVLRAVSRCTLDSESCPSRRYVIIGVAVAMIILEIVIQVISFLVHDRCYKYFLPDEGTESLVGPDQQKGMFLMMYDKFFRRRKKFSSGKIEVLIAVHFVLAVFFLIIELIFIALVSVYGLSSVLDRQWITSGLSSMYKISMNLEVVFKFLSIGCLVLLPLISINRIIGIIAVSNTWIKVVYVNSVIMAFTLSINIVFICLGAILLHEESECQYIDALNSSTKTCPKMKATVGIGLAIFCSEFLMQVLSIAVNDRSYKYIENIKPNEQDDSATTDTGQGLFLMIYDKTFRRRKPFLNAVKIEVMSAVYSVISVIVLMIEISFIVLNAVYGLSHVIDRKWITEGLSNQYITSSIDFEEIYKFLSIVSIVIIPIISINRFVGLLAISTKQTKVLYINFILTIVASVVTFILVILTSILLAVENSCTYTINSSIHSCPEMNYIVGVLLSVLIIELLMQITHAVLSAKVKDQLKARIMDSSNPLPESRKVFHRPSHVPESDTNNEHDDGTETLKI</sequence>
<accession>A0A8B6CH02</accession>
<dbReference type="GO" id="GO:0016020">
    <property type="term" value="C:membrane"/>
    <property type="evidence" value="ECO:0007669"/>
    <property type="project" value="UniProtKB-SubCell"/>
</dbReference>
<feature type="transmembrane region" description="Helical" evidence="6">
    <location>
        <begin position="1124"/>
        <end position="1145"/>
    </location>
</feature>
<keyword evidence="8" id="KW-1185">Reference proteome</keyword>